<sequence length="127" mass="14009">MALSPSPAGCREVGGGDDWFYCVGFTDKVIYSLQELQPKASAHRVVSSPWSIRASFRVISSACIRNHTAVQSLYSGHLIRVPSRDSFVLSPLYSDVSYCPQTLTGYWVGPDTEDGWGFVEAFIDIIL</sequence>
<dbReference type="Gramene" id="AUR62000802-RA">
    <property type="protein sequence ID" value="AUR62000802-RA:cds"/>
    <property type="gene ID" value="AUR62000802"/>
</dbReference>
<organism evidence="1 2">
    <name type="scientific">Chenopodium quinoa</name>
    <name type="common">Quinoa</name>
    <dbReference type="NCBI Taxonomy" id="63459"/>
    <lineage>
        <taxon>Eukaryota</taxon>
        <taxon>Viridiplantae</taxon>
        <taxon>Streptophyta</taxon>
        <taxon>Embryophyta</taxon>
        <taxon>Tracheophyta</taxon>
        <taxon>Spermatophyta</taxon>
        <taxon>Magnoliopsida</taxon>
        <taxon>eudicotyledons</taxon>
        <taxon>Gunneridae</taxon>
        <taxon>Pentapetalae</taxon>
        <taxon>Caryophyllales</taxon>
        <taxon>Chenopodiaceae</taxon>
        <taxon>Chenopodioideae</taxon>
        <taxon>Atripliceae</taxon>
        <taxon>Chenopodium</taxon>
    </lineage>
</organism>
<dbReference type="EnsemblPlants" id="AUR62000802-RA">
    <property type="protein sequence ID" value="AUR62000802-RA:cds"/>
    <property type="gene ID" value="AUR62000802"/>
</dbReference>
<reference evidence="1" key="1">
    <citation type="journal article" date="2017" name="Nature">
        <title>The genome of Chenopodium quinoa.</title>
        <authorList>
            <person name="Jarvis D.E."/>
            <person name="Ho Y.S."/>
            <person name="Lightfoot D.J."/>
            <person name="Schmoeckel S.M."/>
            <person name="Li B."/>
            <person name="Borm T.J.A."/>
            <person name="Ohyanagi H."/>
            <person name="Mineta K."/>
            <person name="Michell C.T."/>
            <person name="Saber N."/>
            <person name="Kharbatia N.M."/>
            <person name="Rupper R.R."/>
            <person name="Sharp A.R."/>
            <person name="Dally N."/>
            <person name="Boughton B.A."/>
            <person name="Woo Y.H."/>
            <person name="Gao G."/>
            <person name="Schijlen E.G.W.M."/>
            <person name="Guo X."/>
            <person name="Momin A.A."/>
            <person name="Negrao S."/>
            <person name="Al-Babili S."/>
            <person name="Gehring C."/>
            <person name="Roessner U."/>
            <person name="Jung C."/>
            <person name="Murphy K."/>
            <person name="Arold S.T."/>
            <person name="Gojobori T."/>
            <person name="van der Linden C.G."/>
            <person name="van Loo E.N."/>
            <person name="Jellen E.N."/>
            <person name="Maughan P.J."/>
            <person name="Tester M."/>
        </authorList>
    </citation>
    <scope>NUCLEOTIDE SEQUENCE [LARGE SCALE GENOMIC DNA]</scope>
    <source>
        <strain evidence="1">cv. PI 614886</strain>
    </source>
</reference>
<keyword evidence="2" id="KW-1185">Reference proteome</keyword>
<evidence type="ECO:0000313" key="1">
    <source>
        <dbReference type="EnsemblPlants" id="AUR62000802-RA:cds"/>
    </source>
</evidence>
<dbReference type="AlphaFoldDB" id="A0A803KP46"/>
<proteinExistence type="predicted"/>
<name>A0A803KP46_CHEQI</name>
<reference evidence="1" key="2">
    <citation type="submission" date="2021-03" db="UniProtKB">
        <authorList>
            <consortium name="EnsemblPlants"/>
        </authorList>
    </citation>
    <scope>IDENTIFICATION</scope>
</reference>
<protein>
    <submittedName>
        <fullName evidence="1">Uncharacterized protein</fullName>
    </submittedName>
</protein>
<dbReference type="Proteomes" id="UP000596660">
    <property type="component" value="Unplaced"/>
</dbReference>
<evidence type="ECO:0000313" key="2">
    <source>
        <dbReference type="Proteomes" id="UP000596660"/>
    </source>
</evidence>
<accession>A0A803KP46</accession>